<evidence type="ECO:0000256" key="1">
    <source>
        <dbReference type="ARBA" id="ARBA00004651"/>
    </source>
</evidence>
<dbReference type="InterPro" id="IPR004869">
    <property type="entry name" value="MMPL_dom"/>
</dbReference>
<evidence type="ECO:0000256" key="5">
    <source>
        <dbReference type="ARBA" id="ARBA00022989"/>
    </source>
</evidence>
<dbReference type="NCBIfam" id="TIGR00833">
    <property type="entry name" value="actII"/>
    <property type="match status" value="1"/>
</dbReference>
<dbReference type="SUPFAM" id="SSF82866">
    <property type="entry name" value="Multidrug efflux transporter AcrB transmembrane domain"/>
    <property type="match status" value="2"/>
</dbReference>
<feature type="transmembrane region" description="Helical" evidence="7">
    <location>
        <begin position="904"/>
        <end position="932"/>
    </location>
</feature>
<feature type="transmembrane region" description="Helical" evidence="7">
    <location>
        <begin position="826"/>
        <end position="849"/>
    </location>
</feature>
<dbReference type="GO" id="GO:0005886">
    <property type="term" value="C:plasma membrane"/>
    <property type="evidence" value="ECO:0007669"/>
    <property type="project" value="UniProtKB-SubCell"/>
</dbReference>
<keyword evidence="6 7" id="KW-0472">Membrane</keyword>
<evidence type="ECO:0000313" key="10">
    <source>
        <dbReference type="Proteomes" id="UP000682202"/>
    </source>
</evidence>
<feature type="transmembrane region" description="Helical" evidence="7">
    <location>
        <begin position="250"/>
        <end position="277"/>
    </location>
</feature>
<evidence type="ECO:0000256" key="4">
    <source>
        <dbReference type="ARBA" id="ARBA00022692"/>
    </source>
</evidence>
<dbReference type="InterPro" id="IPR050545">
    <property type="entry name" value="Mycobact_MmpL"/>
</dbReference>
<feature type="domain" description="Membrane transport protein MMPL" evidence="8">
    <location>
        <begin position="58"/>
        <end position="387"/>
    </location>
</feature>
<feature type="transmembrane region" description="Helical" evidence="7">
    <location>
        <begin position="380"/>
        <end position="402"/>
    </location>
</feature>
<feature type="transmembrane region" description="Helical" evidence="7">
    <location>
        <begin position="205"/>
        <end position="238"/>
    </location>
</feature>
<organism evidence="9 10">
    <name type="scientific">Mycobacterium spongiae</name>
    <dbReference type="NCBI Taxonomy" id="886343"/>
    <lineage>
        <taxon>Bacteria</taxon>
        <taxon>Bacillati</taxon>
        <taxon>Actinomycetota</taxon>
        <taxon>Actinomycetes</taxon>
        <taxon>Mycobacteriales</taxon>
        <taxon>Mycobacteriaceae</taxon>
        <taxon>Mycobacterium</taxon>
    </lineage>
</organism>
<evidence type="ECO:0000259" key="8">
    <source>
        <dbReference type="Pfam" id="PF03176"/>
    </source>
</evidence>
<dbReference type="AlphaFoldDB" id="A0A975PZ68"/>
<dbReference type="KEGG" id="mspg:F6B93_04900"/>
<keyword evidence="10" id="KW-1185">Reference proteome</keyword>
<dbReference type="Gene3D" id="1.20.1640.10">
    <property type="entry name" value="Multidrug efflux transporter AcrB transmembrane domain"/>
    <property type="match status" value="2"/>
</dbReference>
<evidence type="ECO:0000256" key="6">
    <source>
        <dbReference type="ARBA" id="ARBA00023136"/>
    </source>
</evidence>
<evidence type="ECO:0000256" key="7">
    <source>
        <dbReference type="SAM" id="Phobius"/>
    </source>
</evidence>
<feature type="domain" description="Membrane transport protein MMPL" evidence="8">
    <location>
        <begin position="607"/>
        <end position="938"/>
    </location>
</feature>
<protein>
    <submittedName>
        <fullName evidence="9">MMPL family RND transporter</fullName>
    </submittedName>
</protein>
<evidence type="ECO:0000313" key="9">
    <source>
        <dbReference type="EMBL" id="QUR69599.1"/>
    </source>
</evidence>
<reference evidence="9" key="1">
    <citation type="submission" date="2019-12" db="EMBL/GenBank/DDBJ databases">
        <title>Mycobacterium spongiae sp. nov.</title>
        <authorList>
            <person name="Stinear T."/>
        </authorList>
    </citation>
    <scope>NUCLEOTIDE SEQUENCE</scope>
    <source>
        <strain evidence="9">FSD4b-SM</strain>
    </source>
</reference>
<evidence type="ECO:0000256" key="3">
    <source>
        <dbReference type="ARBA" id="ARBA00022475"/>
    </source>
</evidence>
<keyword evidence="4 7" id="KW-0812">Transmembrane</keyword>
<feature type="transmembrane region" description="Helical" evidence="7">
    <location>
        <begin position="795"/>
        <end position="820"/>
    </location>
</feature>
<comment type="similarity">
    <text evidence="2">Belongs to the resistance-nodulation-cell division (RND) (TC 2.A.6) family. MmpL subfamily.</text>
</comment>
<feature type="transmembrane region" description="Helical" evidence="7">
    <location>
        <begin position="26"/>
        <end position="45"/>
    </location>
</feature>
<comment type="subcellular location">
    <subcellularLocation>
        <location evidence="1">Cell membrane</location>
        <topology evidence="1">Multi-pass membrane protein</topology>
    </subcellularLocation>
</comment>
<keyword evidence="5 7" id="KW-1133">Transmembrane helix</keyword>
<feature type="transmembrane region" description="Helical" evidence="7">
    <location>
        <begin position="870"/>
        <end position="892"/>
    </location>
</feature>
<sequence length="945" mass="103583">MRAPTIVCRPSESVRRTCIPRTIRRLAVPIILAWVATIAALSVLVPPLEKVGAMRAVSMSPHQAPSMIAMRHIGDVFEEFSFDSSVMIVLEGRRELGDDTHRFYARLVDKLEADAEHVEHVQDFWGDPLTEVGAQSADGRAAYVQVYLVGNLGENSANDSVRAVRDIVASIPAPDGVQAYVAGRAALDTDRLGAGSRSLRKIEGVTFVVITVMLLLVYWSIATAVVVLTFVALSLFAARGVVAFLSYHELFGLSIFATNLLVTLAIAASTDYAIFLVGRYQEARGTGEDSESAFFTMFSGTAGVVLGSGLTIAGATFCLHFTRLPYFQTLAIPLAIGMVVVVFVALTLGCAIVTVASRFSLLEPKRQMRIRGWRKIGAAVVRWPGPILVATTVLSLVGLLALPGYRTNYNDRNYIPADLPANVGYAAADRHFPKAKINPEALMVEGDRDLRNPAGFLIIERIAKAVLRVEGIAQVQAITRPQGIPIKHTSIPFQMSMQGTTQVLNMPYMQDRMDDMLVIADEMQEAISIMEVMLDLLGQLTDTTDSMTAKMHKTVTHVGEVRDRIADFDDFFRPLRSYFYWEQHCYDIPLCWSLRSVFESLDGVDTLTEDMQSLLSEIDRLDALMPQMRALLPPLIAIMKTIRRLFLTMRSSMKGLQDQVDAMLVNATAMGQAFDNAMNDDSFYLPPEAFENEELKRGMEMFLSPDGHAVRFIISHENDPMTPQGLSHIDAITTAAREALKSTPLTGARISLAGTGSVYRDISYGNRYDLMIAGLAALGLIFTVMLLMTRAVVAAVVIVGTVVLSLGTSFGLSVLVWQYILGIELHWLVLAMSVIILLAVGADYNLLLVSRLKEEIRAGLKTGMIRAMGGSGSVVTAAGLVFAFTMMSMVVSDLTVIGQVGTTIGLGLLFDMLVVRAFMTPSCATLLGRWFWWPQMDRTRSRADN</sequence>
<proteinExistence type="inferred from homology"/>
<dbReference type="PANTHER" id="PTHR33406:SF6">
    <property type="entry name" value="MEMBRANE PROTEIN YDGH-RELATED"/>
    <property type="match status" value="1"/>
</dbReference>
<dbReference type="InterPro" id="IPR004707">
    <property type="entry name" value="MmpL_fam"/>
</dbReference>
<feature type="transmembrane region" description="Helical" evidence="7">
    <location>
        <begin position="770"/>
        <end position="788"/>
    </location>
</feature>
<dbReference type="Proteomes" id="UP000682202">
    <property type="component" value="Chromosome"/>
</dbReference>
<dbReference type="PANTHER" id="PTHR33406">
    <property type="entry name" value="MEMBRANE PROTEIN MJ1562-RELATED"/>
    <property type="match status" value="1"/>
</dbReference>
<name>A0A975PZ68_9MYCO</name>
<feature type="transmembrane region" description="Helical" evidence="7">
    <location>
        <begin position="334"/>
        <end position="359"/>
    </location>
</feature>
<dbReference type="FunFam" id="1.20.1640.10:FF:000020">
    <property type="entry name" value="Transmembrane transport protein MmpL10"/>
    <property type="match status" value="1"/>
</dbReference>
<evidence type="ECO:0000256" key="2">
    <source>
        <dbReference type="ARBA" id="ARBA00010157"/>
    </source>
</evidence>
<dbReference type="FunFam" id="1.20.1640.10:FF:000018">
    <property type="entry name" value="Transmembrane transport protein MmpL10"/>
    <property type="match status" value="1"/>
</dbReference>
<dbReference type="EMBL" id="CP046600">
    <property type="protein sequence ID" value="QUR69599.1"/>
    <property type="molecule type" value="Genomic_DNA"/>
</dbReference>
<gene>
    <name evidence="9" type="ORF">F6B93_04900</name>
</gene>
<accession>A0A975PZ68</accession>
<keyword evidence="3" id="KW-1003">Cell membrane</keyword>
<dbReference type="Pfam" id="PF03176">
    <property type="entry name" value="MMPL"/>
    <property type="match status" value="2"/>
</dbReference>
<feature type="transmembrane region" description="Helical" evidence="7">
    <location>
        <begin position="298"/>
        <end position="322"/>
    </location>
</feature>